<feature type="domain" description="Cation-transporting P-type ATPase N-terminal" evidence="19">
    <location>
        <begin position="3"/>
        <end position="77"/>
    </location>
</feature>
<dbReference type="SUPFAM" id="SSF81665">
    <property type="entry name" value="Calcium ATPase, transmembrane domain M"/>
    <property type="match status" value="2"/>
</dbReference>
<dbReference type="InterPro" id="IPR004014">
    <property type="entry name" value="ATPase_P-typ_cation-transptr_N"/>
</dbReference>
<feature type="transmembrane region" description="Helical" evidence="18">
    <location>
        <begin position="837"/>
        <end position="859"/>
    </location>
</feature>
<dbReference type="InterPro" id="IPR059000">
    <property type="entry name" value="ATPase_P-type_domA"/>
</dbReference>
<dbReference type="Gene3D" id="2.70.150.10">
    <property type="entry name" value="Calcium-transporting ATPase, cytoplasmic transduction domain A"/>
    <property type="match status" value="1"/>
</dbReference>
<dbReference type="GO" id="GO:0005388">
    <property type="term" value="F:P-type calcium transporter activity"/>
    <property type="evidence" value="ECO:0007669"/>
    <property type="project" value="UniProtKB-EC"/>
</dbReference>
<comment type="caution">
    <text evidence="20">The sequence shown here is derived from an EMBL/GenBank/DDBJ whole genome shotgun (WGS) entry which is preliminary data.</text>
</comment>
<dbReference type="InterPro" id="IPR023214">
    <property type="entry name" value="HAD_sf"/>
</dbReference>
<evidence type="ECO:0000256" key="15">
    <source>
        <dbReference type="ARBA" id="ARBA00022989"/>
    </source>
</evidence>
<dbReference type="FunFam" id="3.40.1110.10:FF:000003">
    <property type="entry name" value="Calcium-transporting ATPase"/>
    <property type="match status" value="1"/>
</dbReference>
<evidence type="ECO:0000256" key="1">
    <source>
        <dbReference type="ARBA" id="ARBA00004326"/>
    </source>
</evidence>
<dbReference type="EC" id="7.2.2.10" evidence="18"/>
<keyword evidence="3 18" id="KW-0813">Transport</keyword>
<evidence type="ECO:0000256" key="5">
    <source>
        <dbReference type="ARBA" id="ARBA00022568"/>
    </source>
</evidence>
<dbReference type="Pfam" id="PF13246">
    <property type="entry name" value="Cation_ATPase"/>
    <property type="match status" value="1"/>
</dbReference>
<dbReference type="Gene3D" id="3.40.1110.10">
    <property type="entry name" value="Calcium-transporting ATPase, cytoplasmic domain N"/>
    <property type="match status" value="1"/>
</dbReference>
<keyword evidence="9" id="KW-0256">Endoplasmic reticulum</keyword>
<dbReference type="InterPro" id="IPR005782">
    <property type="entry name" value="P-type_ATPase_IIA"/>
</dbReference>
<dbReference type="FunFam" id="1.20.1110.10:FF:000065">
    <property type="entry name" value="Sarcoplasmic/endoplasmic reticulum calcium ATPase 1"/>
    <property type="match status" value="4"/>
</dbReference>
<evidence type="ECO:0000256" key="16">
    <source>
        <dbReference type="ARBA" id="ARBA00023065"/>
    </source>
</evidence>
<dbReference type="InterPro" id="IPR044492">
    <property type="entry name" value="P_typ_ATPase_HD_dom"/>
</dbReference>
<dbReference type="InterPro" id="IPR006068">
    <property type="entry name" value="ATPase_P-typ_cation-transptr_C"/>
</dbReference>
<evidence type="ECO:0000256" key="11">
    <source>
        <dbReference type="ARBA" id="ARBA00022840"/>
    </source>
</evidence>
<evidence type="ECO:0000256" key="7">
    <source>
        <dbReference type="ARBA" id="ARBA00022723"/>
    </source>
</evidence>
<dbReference type="GO" id="GO:0046872">
    <property type="term" value="F:metal ion binding"/>
    <property type="evidence" value="ECO:0007669"/>
    <property type="project" value="UniProtKB-KW"/>
</dbReference>
<dbReference type="FunFam" id="2.70.150.10:FF:000143">
    <property type="entry name" value="Calcium-transporting ATPase"/>
    <property type="match status" value="1"/>
</dbReference>
<dbReference type="Pfam" id="PF08282">
    <property type="entry name" value="Hydrolase_3"/>
    <property type="match status" value="1"/>
</dbReference>
<gene>
    <name evidence="20" type="ORF">LSH36_1002g03112</name>
</gene>
<keyword evidence="17 18" id="KW-0472">Membrane</keyword>
<dbReference type="SUPFAM" id="SSF81660">
    <property type="entry name" value="Metal cation-transporting ATPase, ATP-binding domain N"/>
    <property type="match status" value="1"/>
</dbReference>
<dbReference type="SFLD" id="SFLDF00027">
    <property type="entry name" value="p-type_atpase"/>
    <property type="match status" value="1"/>
</dbReference>
<dbReference type="PROSITE" id="PS00154">
    <property type="entry name" value="ATPASE_E1_E2"/>
    <property type="match status" value="1"/>
</dbReference>
<dbReference type="GO" id="GO:0033017">
    <property type="term" value="C:sarcoplasmic reticulum membrane"/>
    <property type="evidence" value="ECO:0007669"/>
    <property type="project" value="UniProtKB-SubCell"/>
</dbReference>
<keyword evidence="11 18" id="KW-0067">ATP-binding</keyword>
<feature type="transmembrane region" description="Helical" evidence="18">
    <location>
        <begin position="295"/>
        <end position="324"/>
    </location>
</feature>
<proteinExistence type="inferred from homology"/>
<dbReference type="PANTHER" id="PTHR42861">
    <property type="entry name" value="CALCIUM-TRANSPORTING ATPASE"/>
    <property type="match status" value="1"/>
</dbReference>
<comment type="subcellular location">
    <subcellularLocation>
        <location evidence="2">Endoplasmic reticulum membrane</location>
        <topology evidence="2">Multi-pass membrane protein</topology>
    </subcellularLocation>
    <subcellularLocation>
        <location evidence="18">Membrane</location>
        <topology evidence="18">Multi-pass membrane protein</topology>
    </subcellularLocation>
    <subcellularLocation>
        <location evidence="1">Sarcoplasmic reticulum membrane</location>
        <topology evidence="1">Multi-pass membrane protein</topology>
    </subcellularLocation>
</comment>
<dbReference type="AlphaFoldDB" id="A0AAD9IXD8"/>
<evidence type="ECO:0000256" key="18">
    <source>
        <dbReference type="RuleBase" id="RU361146"/>
    </source>
</evidence>
<evidence type="ECO:0000256" key="10">
    <source>
        <dbReference type="ARBA" id="ARBA00022837"/>
    </source>
</evidence>
<evidence type="ECO:0000256" key="6">
    <source>
        <dbReference type="ARBA" id="ARBA00022692"/>
    </source>
</evidence>
<evidence type="ECO:0000256" key="4">
    <source>
        <dbReference type="ARBA" id="ARBA00022553"/>
    </source>
</evidence>
<dbReference type="Gene3D" id="3.40.50.1000">
    <property type="entry name" value="HAD superfamily/HAD-like"/>
    <property type="match status" value="1"/>
</dbReference>
<dbReference type="Proteomes" id="UP001208570">
    <property type="component" value="Unassembled WGS sequence"/>
</dbReference>
<keyword evidence="10 18" id="KW-0106">Calcium</keyword>
<dbReference type="Pfam" id="PF00689">
    <property type="entry name" value="Cation_ATPase_C"/>
    <property type="match status" value="2"/>
</dbReference>
<evidence type="ECO:0000259" key="19">
    <source>
        <dbReference type="SMART" id="SM00831"/>
    </source>
</evidence>
<comment type="caution">
    <text evidence="18">Lacks conserved residue(s) required for the propagation of feature annotation.</text>
</comment>
<feature type="transmembrane region" description="Helical" evidence="18">
    <location>
        <begin position="977"/>
        <end position="994"/>
    </location>
</feature>
<dbReference type="InterPro" id="IPR001757">
    <property type="entry name" value="P_typ_ATPase"/>
</dbReference>
<keyword evidence="21" id="KW-1185">Reference proteome</keyword>
<evidence type="ECO:0000256" key="14">
    <source>
        <dbReference type="ARBA" id="ARBA00022967"/>
    </source>
</evidence>
<dbReference type="GO" id="GO:0005524">
    <property type="term" value="F:ATP binding"/>
    <property type="evidence" value="ECO:0007669"/>
    <property type="project" value="UniProtKB-KW"/>
</dbReference>
<name>A0AAD9IXD8_9ANNE</name>
<dbReference type="InterPro" id="IPR023299">
    <property type="entry name" value="ATPase_P-typ_cyto_dom_N"/>
</dbReference>
<accession>A0AAD9IXD8</accession>
<keyword evidence="14" id="KW-1278">Translocase</keyword>
<comment type="catalytic activity">
    <reaction evidence="18">
        <text>Ca(2+)(in) + ATP + H2O = Ca(2+)(out) + ADP + phosphate + H(+)</text>
        <dbReference type="Rhea" id="RHEA:18105"/>
        <dbReference type="ChEBI" id="CHEBI:15377"/>
        <dbReference type="ChEBI" id="CHEBI:15378"/>
        <dbReference type="ChEBI" id="CHEBI:29108"/>
        <dbReference type="ChEBI" id="CHEBI:30616"/>
        <dbReference type="ChEBI" id="CHEBI:43474"/>
        <dbReference type="ChEBI" id="CHEBI:456216"/>
        <dbReference type="EC" id="7.2.2.10"/>
    </reaction>
</comment>
<reference evidence="20" key="1">
    <citation type="journal article" date="2023" name="Mol. Biol. Evol.">
        <title>Third-Generation Sequencing Reveals the Adaptive Role of the Epigenome in Three Deep-Sea Polychaetes.</title>
        <authorList>
            <person name="Perez M."/>
            <person name="Aroh O."/>
            <person name="Sun Y."/>
            <person name="Lan Y."/>
            <person name="Juniper S.K."/>
            <person name="Young C.R."/>
            <person name="Angers B."/>
            <person name="Qian P.Y."/>
        </authorList>
    </citation>
    <scope>NUCLEOTIDE SEQUENCE</scope>
    <source>
        <strain evidence="20">P08H-3</strain>
    </source>
</reference>
<evidence type="ECO:0000256" key="9">
    <source>
        <dbReference type="ARBA" id="ARBA00022824"/>
    </source>
</evidence>
<keyword evidence="13" id="KW-0703">Sarcoplasmic reticulum</keyword>
<evidence type="ECO:0000256" key="12">
    <source>
        <dbReference type="ARBA" id="ARBA00022842"/>
    </source>
</evidence>
<dbReference type="Gene3D" id="1.20.1110.10">
    <property type="entry name" value="Calcium-transporting ATPase, transmembrane domain"/>
    <property type="match status" value="2"/>
</dbReference>
<keyword evidence="4" id="KW-0597">Phosphoprotein</keyword>
<protein>
    <recommendedName>
        <fullName evidence="18">Calcium-transporting ATPase</fullName>
        <ecNumber evidence="18">7.2.2.10</ecNumber>
    </recommendedName>
</protein>
<comment type="function">
    <text evidence="18">Catalyzes the hydrolysis of ATP coupled with the transport of calcium.</text>
</comment>
<dbReference type="CDD" id="cd02083">
    <property type="entry name" value="P-type_ATPase_SERCA"/>
    <property type="match status" value="1"/>
</dbReference>
<dbReference type="SFLD" id="SFLDG00002">
    <property type="entry name" value="C1.7:_P-type_atpase_like"/>
    <property type="match status" value="1"/>
</dbReference>
<evidence type="ECO:0000313" key="20">
    <source>
        <dbReference type="EMBL" id="KAK2142050.1"/>
    </source>
</evidence>
<keyword evidence="12" id="KW-0460">Magnesium</keyword>
<feature type="transmembrane region" description="Helical" evidence="18">
    <location>
        <begin position="263"/>
        <end position="283"/>
    </location>
</feature>
<evidence type="ECO:0000256" key="8">
    <source>
        <dbReference type="ARBA" id="ARBA00022741"/>
    </source>
</evidence>
<comment type="similarity">
    <text evidence="18">Belongs to the cation transport ATPase (P-type) (TC 3.A.3) family.</text>
</comment>
<evidence type="ECO:0000256" key="17">
    <source>
        <dbReference type="ARBA" id="ARBA00023136"/>
    </source>
</evidence>
<evidence type="ECO:0000256" key="2">
    <source>
        <dbReference type="ARBA" id="ARBA00004477"/>
    </source>
</evidence>
<dbReference type="Pfam" id="PF00690">
    <property type="entry name" value="Cation_ATPase_N"/>
    <property type="match status" value="1"/>
</dbReference>
<dbReference type="SUPFAM" id="SSF81653">
    <property type="entry name" value="Calcium ATPase, transduction domain A"/>
    <property type="match status" value="1"/>
</dbReference>
<dbReference type="InterPro" id="IPR008250">
    <property type="entry name" value="ATPase_P-typ_transduc_dom_A_sf"/>
</dbReference>
<feature type="transmembrane region" description="Helical" evidence="18">
    <location>
        <begin position="90"/>
        <end position="110"/>
    </location>
</feature>
<evidence type="ECO:0000313" key="21">
    <source>
        <dbReference type="Proteomes" id="UP001208570"/>
    </source>
</evidence>
<dbReference type="InterPro" id="IPR036412">
    <property type="entry name" value="HAD-like_sf"/>
</dbReference>
<feature type="transmembrane region" description="Helical" evidence="18">
    <location>
        <begin position="1047"/>
        <end position="1063"/>
    </location>
</feature>
<keyword evidence="15 18" id="KW-1133">Transmembrane helix</keyword>
<keyword evidence="16 18" id="KW-0406">Ion transport</keyword>
<dbReference type="InterPro" id="IPR018303">
    <property type="entry name" value="ATPase_P-typ_P_site"/>
</dbReference>
<keyword evidence="6 18" id="KW-0812">Transmembrane</keyword>
<dbReference type="PRINTS" id="PR00119">
    <property type="entry name" value="CATATPASE"/>
</dbReference>
<dbReference type="GO" id="GO:0016887">
    <property type="term" value="F:ATP hydrolysis activity"/>
    <property type="evidence" value="ECO:0007669"/>
    <property type="project" value="InterPro"/>
</dbReference>
<organism evidence="20 21">
    <name type="scientific">Paralvinella palmiformis</name>
    <dbReference type="NCBI Taxonomy" id="53620"/>
    <lineage>
        <taxon>Eukaryota</taxon>
        <taxon>Metazoa</taxon>
        <taxon>Spiralia</taxon>
        <taxon>Lophotrochozoa</taxon>
        <taxon>Annelida</taxon>
        <taxon>Polychaeta</taxon>
        <taxon>Sedentaria</taxon>
        <taxon>Canalipalpata</taxon>
        <taxon>Terebellida</taxon>
        <taxon>Terebelliformia</taxon>
        <taxon>Alvinellidae</taxon>
        <taxon>Paralvinella</taxon>
    </lineage>
</organism>
<evidence type="ECO:0000256" key="13">
    <source>
        <dbReference type="ARBA" id="ARBA00022951"/>
    </source>
</evidence>
<dbReference type="NCBIfam" id="TIGR01116">
    <property type="entry name" value="ATPase-IIA1_Ca"/>
    <property type="match status" value="1"/>
</dbReference>
<feature type="transmembrane region" description="Helical" evidence="18">
    <location>
        <begin position="60"/>
        <end position="78"/>
    </location>
</feature>
<dbReference type="SFLD" id="SFLDS00003">
    <property type="entry name" value="Haloacid_Dehalogenase"/>
    <property type="match status" value="1"/>
</dbReference>
<evidence type="ECO:0000256" key="3">
    <source>
        <dbReference type="ARBA" id="ARBA00022448"/>
    </source>
</evidence>
<dbReference type="FunFam" id="3.40.50.1000:FF:000005">
    <property type="entry name" value="Calcium-transporting ATPase 1"/>
    <property type="match status" value="1"/>
</dbReference>
<dbReference type="NCBIfam" id="TIGR01494">
    <property type="entry name" value="ATPase_P-type"/>
    <property type="match status" value="3"/>
</dbReference>
<keyword evidence="7" id="KW-0479">Metal-binding</keyword>
<dbReference type="SUPFAM" id="SSF56784">
    <property type="entry name" value="HAD-like"/>
    <property type="match status" value="1"/>
</dbReference>
<sequence>MEDAHTKPVEEIVNYFKSDENTGLDEGQVKRNLEKYGPNELPAEEGKSLWELVLEQFDDLLVKILLLAAVISFVLAWFEESEVYEEQITAFVEPFVILLILIANAIVGVWQERNAESAIEALKEYEPEIAKVIRRDHKGVQRIKARDLVPGDLVDIAVGDKVPADLRLTKIFSTTLRVDQAILTGESVSVIKHTDPIPDPRAVNQDKKNILFSGTNIAAGKARGVVVGTGLNTEIGKIRTEMVTTETERTPLQQKLDEFGQQLSKVISIVCIAVWAINIGHFNDPAHGGSWIKGAIYYFKIAVALAVAAIPEGLPAVITTCLALGTRRMAKKNAIVRSLPSVETLGCTSVICSDKTGTLTTNQMSVCRMFIFDKVGEGQISTHQFEITGSTYAPEGEVYSGGKPVKTGDYDALHEIAAICALCNDSSVDYNEAKGIYEKVGEATETALTILVEKMNITAIDKSGMKKKEISTICNQAVQSNWKKDFTLEFSRDRKSMSCFCIPLKPGKLGPGPKMFVKGAPEGLLERCTHIRVGTARVPMSAQHKHEILKAIKAYGTGRDTLRCLALATIDNPPKKEEMDLEESTKFIKYEANCTFVGVVGMLDPPRTEVIDAINECRKAGIRVIVITGDNKATAEAICRRIGVFTETETTEGKSFTGREFDDLSLEDQAKAVRRARLFARVEPAHKSKIVEYLQADGEISAMTGDGVNDAPALKKAEIGIAMGSGTAVAKSASEMVLADDNFSTIVAAVEEGRAIYNNMKQFIRYLISSNIGEVVCIFLTAALGLPEALIPVQLLWVNLVTDGLPATALGFNPPDLDIMKKPPRNAKEPLISGWLFFRYMTVGIYVGAATVGAAAWWFTIYERGPQMNYYQLTHHMQCPAEPRMFPSIDCTIFGHPKPMTMALSVLVVIEMCNALNSHQSQCLVQDERFKGIDCEIFENPKPPTMALSTLVIIEMLNAMNSISENQSLTLMPPWKNLWLIGAMALSMGLHFLILEVDFLSAVFQITPLNFEEWMAVIKISFPVILIDETLKFVARKFTDGKHPLSQIYLMIPVWVVYIFVAVKGPI</sequence>
<keyword evidence="5 18" id="KW-0109">Calcium transport</keyword>
<dbReference type="InterPro" id="IPR023298">
    <property type="entry name" value="ATPase_P-typ_TM_dom_sf"/>
</dbReference>
<feature type="transmembrane region" description="Helical" evidence="18">
    <location>
        <begin position="763"/>
        <end position="786"/>
    </location>
</feature>
<dbReference type="EMBL" id="JAODUP010001002">
    <property type="protein sequence ID" value="KAK2142050.1"/>
    <property type="molecule type" value="Genomic_DNA"/>
</dbReference>
<dbReference type="Pfam" id="PF00122">
    <property type="entry name" value="E1-E2_ATPase"/>
    <property type="match status" value="1"/>
</dbReference>
<dbReference type="SMART" id="SM00831">
    <property type="entry name" value="Cation_ATPase_N"/>
    <property type="match status" value="1"/>
</dbReference>
<keyword evidence="8 18" id="KW-0547">Nucleotide-binding</keyword>